<evidence type="ECO:0000256" key="3">
    <source>
        <dbReference type="ARBA" id="ARBA00029540"/>
    </source>
</evidence>
<dbReference type="PANTHER" id="PTHR47918:SF1">
    <property type="entry name" value="DNA-BINDING PROTEIN FIS"/>
    <property type="match status" value="1"/>
</dbReference>
<accession>A0A3B0VXW8</accession>
<protein>
    <recommendedName>
        <fullName evidence="3">Putative Fis-like DNA-binding protein</fullName>
    </recommendedName>
</protein>
<evidence type="ECO:0000256" key="1">
    <source>
        <dbReference type="ARBA" id="ARBA00008559"/>
    </source>
</evidence>
<dbReference type="PANTHER" id="PTHR47918">
    <property type="entry name" value="DNA-BINDING PROTEIN FIS"/>
    <property type="match status" value="1"/>
</dbReference>
<feature type="domain" description="DNA binding HTH" evidence="4">
    <location>
        <begin position="36"/>
        <end position="76"/>
    </location>
</feature>
<gene>
    <name evidence="5" type="ORF">MNBD_GAMMA02-731</name>
</gene>
<dbReference type="PRINTS" id="PR01590">
    <property type="entry name" value="HTHFIS"/>
</dbReference>
<sequence length="80" mass="9237">MSPYNHNQKAITSESVRIYLESLNGHSTNRLYDLVIEETEKGMILEVLKWCKGNRSKAADILGITRTTLRNKMRKLKITD</sequence>
<dbReference type="GO" id="GO:0006355">
    <property type="term" value="P:regulation of DNA-templated transcription"/>
    <property type="evidence" value="ECO:0007669"/>
    <property type="project" value="InterPro"/>
</dbReference>
<organism evidence="5">
    <name type="scientific">hydrothermal vent metagenome</name>
    <dbReference type="NCBI Taxonomy" id="652676"/>
    <lineage>
        <taxon>unclassified sequences</taxon>
        <taxon>metagenomes</taxon>
        <taxon>ecological metagenomes</taxon>
    </lineage>
</organism>
<evidence type="ECO:0000313" key="5">
    <source>
        <dbReference type="EMBL" id="VAW43982.1"/>
    </source>
</evidence>
<evidence type="ECO:0000256" key="2">
    <source>
        <dbReference type="ARBA" id="ARBA00023125"/>
    </source>
</evidence>
<dbReference type="SUPFAM" id="SSF46689">
    <property type="entry name" value="Homeodomain-like"/>
    <property type="match status" value="1"/>
</dbReference>
<dbReference type="InterPro" id="IPR005412">
    <property type="entry name" value="Fis_DNA-bd"/>
</dbReference>
<dbReference type="EMBL" id="UOFA01000054">
    <property type="protein sequence ID" value="VAW43982.1"/>
    <property type="molecule type" value="Genomic_DNA"/>
</dbReference>
<reference evidence="5" key="1">
    <citation type="submission" date="2018-06" db="EMBL/GenBank/DDBJ databases">
        <authorList>
            <person name="Zhirakovskaya E."/>
        </authorList>
    </citation>
    <scope>NUCLEOTIDE SEQUENCE</scope>
</reference>
<dbReference type="Pfam" id="PF02954">
    <property type="entry name" value="HTH_8"/>
    <property type="match status" value="1"/>
</dbReference>
<name>A0A3B0VXW8_9ZZZZ</name>
<comment type="similarity">
    <text evidence="1">Belongs to the transcriptional regulatory Fis family.</text>
</comment>
<dbReference type="AlphaFoldDB" id="A0A3B0VXW8"/>
<dbReference type="InterPro" id="IPR050207">
    <property type="entry name" value="Trans_regulatory_Fis"/>
</dbReference>
<evidence type="ECO:0000259" key="4">
    <source>
        <dbReference type="Pfam" id="PF02954"/>
    </source>
</evidence>
<keyword evidence="2" id="KW-0238">DNA-binding</keyword>
<dbReference type="Gene3D" id="1.10.10.60">
    <property type="entry name" value="Homeodomain-like"/>
    <property type="match status" value="1"/>
</dbReference>
<dbReference type="InterPro" id="IPR002197">
    <property type="entry name" value="HTH_Fis"/>
</dbReference>
<proteinExistence type="inferred from homology"/>
<dbReference type="PIRSF" id="PIRSF002097">
    <property type="entry name" value="DNA-binding_Fis"/>
    <property type="match status" value="1"/>
</dbReference>
<dbReference type="InterPro" id="IPR009057">
    <property type="entry name" value="Homeodomain-like_sf"/>
</dbReference>
<dbReference type="GO" id="GO:0043565">
    <property type="term" value="F:sequence-specific DNA binding"/>
    <property type="evidence" value="ECO:0007669"/>
    <property type="project" value="InterPro"/>
</dbReference>